<dbReference type="InterPro" id="IPR000390">
    <property type="entry name" value="Small_drug/metabolite_transptr"/>
</dbReference>
<comment type="caution">
    <text evidence="11">The sequence shown here is derived from an EMBL/GenBank/DDBJ whole genome shotgun (WGS) entry which is preliminary data.</text>
</comment>
<gene>
    <name evidence="10" type="ORF">Q5I04_07890</name>
    <name evidence="11" type="ORF">Q5I06_07995</name>
</gene>
<evidence type="ECO:0000256" key="9">
    <source>
        <dbReference type="SAM" id="Phobius"/>
    </source>
</evidence>
<sequence length="106" mass="11639">MKYWIPLILAVIFEALAALSLKTSTNTENHLYTALYAILFIISLGMFYIASKGIPLSIGYAIWAGLGLSIVSIIGIFVFKEEISLMKIVFLLMIIIGVVGLKLVSK</sequence>
<dbReference type="GO" id="GO:0005886">
    <property type="term" value="C:plasma membrane"/>
    <property type="evidence" value="ECO:0007669"/>
    <property type="project" value="UniProtKB-SubCell"/>
</dbReference>
<dbReference type="Proteomes" id="UP001177258">
    <property type="component" value="Unassembled WGS sequence"/>
</dbReference>
<evidence type="ECO:0000256" key="1">
    <source>
        <dbReference type="ARBA" id="ARBA00004651"/>
    </source>
</evidence>
<evidence type="ECO:0000256" key="5">
    <source>
        <dbReference type="ARBA" id="ARBA00022989"/>
    </source>
</evidence>
<dbReference type="GO" id="GO:0022857">
    <property type="term" value="F:transmembrane transporter activity"/>
    <property type="evidence" value="ECO:0007669"/>
    <property type="project" value="InterPro"/>
</dbReference>
<organism evidence="11 12">
    <name type="scientific">Helicobacter cappadocius</name>
    <dbReference type="NCBI Taxonomy" id="3063998"/>
    <lineage>
        <taxon>Bacteria</taxon>
        <taxon>Pseudomonadati</taxon>
        <taxon>Campylobacterota</taxon>
        <taxon>Epsilonproteobacteria</taxon>
        <taxon>Campylobacterales</taxon>
        <taxon>Helicobacteraceae</taxon>
        <taxon>Helicobacter</taxon>
    </lineage>
</organism>
<keyword evidence="3" id="KW-1003">Cell membrane</keyword>
<dbReference type="EMBL" id="JAUPEV010000015">
    <property type="protein sequence ID" value="MDO7253823.1"/>
    <property type="molecule type" value="Genomic_DNA"/>
</dbReference>
<keyword evidence="4 8" id="KW-0812">Transmembrane</keyword>
<evidence type="ECO:0000313" key="12">
    <source>
        <dbReference type="Proteomes" id="UP001177258"/>
    </source>
</evidence>
<dbReference type="EMBL" id="JAUYZK010000014">
    <property type="protein sequence ID" value="MDP2539712.1"/>
    <property type="molecule type" value="Genomic_DNA"/>
</dbReference>
<keyword evidence="13" id="KW-1185">Reference proteome</keyword>
<accession>A0AA90PT42</accession>
<reference evidence="10 12" key="3">
    <citation type="journal article" date="2024" name="Syst. Appl. Microbiol.">
        <title>Helicobacter cappadocius sp. nov., from lizards: The first psychrotrophic Helicobacter species.</title>
        <authorList>
            <person name="Aydin F."/>
            <person name="Tarhane S."/>
            <person name="Karakaya E."/>
            <person name="Abay S."/>
            <person name="Kayman T."/>
            <person name="Guran O."/>
            <person name="Bozkurt E."/>
            <person name="Uzum N."/>
            <person name="Avci A."/>
            <person name="Olgun K."/>
            <person name="Jablonski D."/>
            <person name="Guran C."/>
            <person name="Burcin Saticioglu I."/>
        </authorList>
    </citation>
    <scope>NUCLEOTIDE SEQUENCE [LARGE SCALE GENOMIC DNA]</scope>
    <source>
        <strain evidence="10">Faydin-H75</strain>
        <strain evidence="12">faydin-H76</strain>
    </source>
</reference>
<dbReference type="PANTHER" id="PTHR30561:SF1">
    <property type="entry name" value="MULTIDRUG TRANSPORTER EMRE"/>
    <property type="match status" value="1"/>
</dbReference>
<feature type="transmembrane region" description="Helical" evidence="9">
    <location>
        <begin position="85"/>
        <end position="104"/>
    </location>
</feature>
<keyword evidence="2" id="KW-0813">Transport</keyword>
<reference evidence="11 13" key="1">
    <citation type="submission" date="2023-07" db="EMBL/GenBank/DDBJ databases">
        <title>Unpublished Manusciprt.</title>
        <authorList>
            <person name="Aydin F."/>
            <person name="Tarhane S."/>
            <person name="Saticioglu I.B."/>
            <person name="Karakaya E."/>
            <person name="Abay S."/>
            <person name="Guran O."/>
            <person name="Bozkurt E."/>
            <person name="Uzum N."/>
            <person name="Olgun K."/>
            <person name="Jablonski D."/>
        </authorList>
    </citation>
    <scope>NUCLEOTIDE SEQUENCE</scope>
    <source>
        <strain evidence="13">faydin-H75</strain>
        <strain evidence="11">Faydin-H76</strain>
    </source>
</reference>
<dbReference type="Pfam" id="PF00893">
    <property type="entry name" value="Multi_Drug_Res"/>
    <property type="match status" value="1"/>
</dbReference>
<dbReference type="Gene3D" id="1.10.3730.20">
    <property type="match status" value="1"/>
</dbReference>
<keyword evidence="6 9" id="KW-0472">Membrane</keyword>
<protein>
    <submittedName>
        <fullName evidence="11">Multidrug efflux SMR transporter</fullName>
    </submittedName>
</protein>
<dbReference type="SUPFAM" id="SSF103481">
    <property type="entry name" value="Multidrug resistance efflux transporter EmrE"/>
    <property type="match status" value="1"/>
</dbReference>
<dbReference type="Proteomes" id="UP001240777">
    <property type="component" value="Unassembled WGS sequence"/>
</dbReference>
<name>A0AA90PT42_9HELI</name>
<evidence type="ECO:0000256" key="7">
    <source>
        <dbReference type="ARBA" id="ARBA00038032"/>
    </source>
</evidence>
<evidence type="ECO:0000256" key="3">
    <source>
        <dbReference type="ARBA" id="ARBA00022475"/>
    </source>
</evidence>
<feature type="transmembrane region" description="Helical" evidence="9">
    <location>
        <begin position="58"/>
        <end position="79"/>
    </location>
</feature>
<dbReference type="RefSeq" id="WP_305517660.1">
    <property type="nucleotide sequence ID" value="NZ_JAUPEV010000015.1"/>
</dbReference>
<dbReference type="PANTHER" id="PTHR30561">
    <property type="entry name" value="SMR FAMILY PROTON-DEPENDENT DRUG EFFLUX TRANSPORTER SUGE"/>
    <property type="match status" value="1"/>
</dbReference>
<proteinExistence type="inferred from homology"/>
<comment type="subcellular location">
    <subcellularLocation>
        <location evidence="1 8">Cell membrane</location>
        <topology evidence="1 8">Multi-pass membrane protein</topology>
    </subcellularLocation>
</comment>
<evidence type="ECO:0000313" key="13">
    <source>
        <dbReference type="Proteomes" id="UP001240777"/>
    </source>
</evidence>
<reference evidence="10" key="2">
    <citation type="submission" date="2023-07" db="EMBL/GenBank/DDBJ databases">
        <authorList>
            <person name="Aydin F."/>
            <person name="Tarhane S."/>
            <person name="Saticioglu I.B."/>
            <person name="Karakaya E."/>
            <person name="Abay S."/>
            <person name="Guran O."/>
            <person name="Bozkurt E."/>
            <person name="Uzum N."/>
            <person name="Olgun K."/>
            <person name="Jablonski D."/>
        </authorList>
    </citation>
    <scope>NUCLEOTIDE SEQUENCE</scope>
    <source>
        <strain evidence="10">Faydin-H75</strain>
    </source>
</reference>
<evidence type="ECO:0000256" key="8">
    <source>
        <dbReference type="RuleBase" id="RU003942"/>
    </source>
</evidence>
<dbReference type="AlphaFoldDB" id="A0AA90PT42"/>
<comment type="similarity">
    <text evidence="7 8">Belongs to the drug/metabolite transporter (DMT) superfamily. Small multidrug resistance (SMR) (TC 2.A.7.1) family.</text>
</comment>
<keyword evidence="5 9" id="KW-1133">Transmembrane helix</keyword>
<evidence type="ECO:0000313" key="11">
    <source>
        <dbReference type="EMBL" id="MDP2539712.1"/>
    </source>
</evidence>
<evidence type="ECO:0000313" key="10">
    <source>
        <dbReference type="EMBL" id="MDO7253823.1"/>
    </source>
</evidence>
<dbReference type="InterPro" id="IPR045324">
    <property type="entry name" value="Small_multidrug_res"/>
</dbReference>
<evidence type="ECO:0000256" key="6">
    <source>
        <dbReference type="ARBA" id="ARBA00023136"/>
    </source>
</evidence>
<feature type="transmembrane region" description="Helical" evidence="9">
    <location>
        <begin position="33"/>
        <end position="51"/>
    </location>
</feature>
<dbReference type="InterPro" id="IPR037185">
    <property type="entry name" value="EmrE-like"/>
</dbReference>
<evidence type="ECO:0000256" key="2">
    <source>
        <dbReference type="ARBA" id="ARBA00022448"/>
    </source>
</evidence>
<evidence type="ECO:0000256" key="4">
    <source>
        <dbReference type="ARBA" id="ARBA00022692"/>
    </source>
</evidence>